<keyword evidence="4" id="KW-0812">Transmembrane</keyword>
<organism evidence="6 7">
    <name type="scientific">Stenotrophomonas panacihumi</name>
    <dbReference type="NCBI Taxonomy" id="676599"/>
    <lineage>
        <taxon>Bacteria</taxon>
        <taxon>Pseudomonadati</taxon>
        <taxon>Pseudomonadota</taxon>
        <taxon>Gammaproteobacteria</taxon>
        <taxon>Lysobacterales</taxon>
        <taxon>Lysobacteraceae</taxon>
        <taxon>Stenotrophomonas</taxon>
    </lineage>
</organism>
<dbReference type="SUPFAM" id="SSF63829">
    <property type="entry name" value="Calcium-dependent phosphotriesterase"/>
    <property type="match status" value="2"/>
</dbReference>
<dbReference type="Pfam" id="PF07495">
    <property type="entry name" value="Y_Y_Y"/>
    <property type="match status" value="1"/>
</dbReference>
<dbReference type="InterPro" id="IPR013783">
    <property type="entry name" value="Ig-like_fold"/>
</dbReference>
<evidence type="ECO:0000256" key="1">
    <source>
        <dbReference type="ARBA" id="ARBA00022679"/>
    </source>
</evidence>
<feature type="domain" description="Histidine kinase" evidence="5">
    <location>
        <begin position="909"/>
        <end position="1003"/>
    </location>
</feature>
<evidence type="ECO:0000256" key="2">
    <source>
        <dbReference type="ARBA" id="ARBA00022777"/>
    </source>
</evidence>
<dbReference type="RefSeq" id="WP_057644844.1">
    <property type="nucleotide sequence ID" value="NZ_LLXU01000055.1"/>
</dbReference>
<evidence type="ECO:0000313" key="7">
    <source>
        <dbReference type="Proteomes" id="UP000051802"/>
    </source>
</evidence>
<evidence type="ECO:0000313" key="6">
    <source>
        <dbReference type="EMBL" id="KRG46422.1"/>
    </source>
</evidence>
<feature type="transmembrane region" description="Helical" evidence="4">
    <location>
        <begin position="756"/>
        <end position="779"/>
    </location>
</feature>
<keyword evidence="3" id="KW-0902">Two-component regulatory system</keyword>
<comment type="caution">
    <text evidence="6">The sequence shown here is derived from an EMBL/GenBank/DDBJ whole genome shotgun (WGS) entry which is preliminary data.</text>
</comment>
<dbReference type="SUPFAM" id="SSF55874">
    <property type="entry name" value="ATPase domain of HSP90 chaperone/DNA topoisomerase II/histidine kinase"/>
    <property type="match status" value="1"/>
</dbReference>
<keyword evidence="4" id="KW-1133">Transmembrane helix</keyword>
<dbReference type="PANTHER" id="PTHR24421:SF62">
    <property type="entry name" value="SENSORY TRANSDUCTION HISTIDINE KINASE"/>
    <property type="match status" value="1"/>
</dbReference>
<dbReference type="InterPro" id="IPR015943">
    <property type="entry name" value="WD40/YVTN_repeat-like_dom_sf"/>
</dbReference>
<dbReference type="GO" id="GO:0000155">
    <property type="term" value="F:phosphorelay sensor kinase activity"/>
    <property type="evidence" value="ECO:0007669"/>
    <property type="project" value="InterPro"/>
</dbReference>
<proteinExistence type="predicted"/>
<dbReference type="PANTHER" id="PTHR24421">
    <property type="entry name" value="NITRATE/NITRITE SENSOR PROTEIN NARX-RELATED"/>
    <property type="match status" value="1"/>
</dbReference>
<sequence length="1010" mass="109696">MGIVLLCLCAAAYALSPDRALSQLRHDRWTPEQGAPAQILSIAQTPDGFLWLGSRQGLYRFDGLRFERTTSIAGTPIADDDILNLFVDEDGSVWVGYVSGGMSRMGGPKPANYPYQRDDVPLGSVIGFGRDASGRLWAATATAVVYLDPATDTWKTVPEMGFDPSWMPQRLFFDRDKGMWVAYSEGGIAHIAHLAPGATSFEVMPPSIDHPFFDQAPDGTLWAVDEWGARPLSKAVPLPGRAEVTASWLDPAFKGAGLRFDRDGVMWLANENGVARLRNPAVLRAPDNAHAAPAPEYFGIAQGLTSDVVWTLFEDREGNLWVGTANGLDRFRANALAAIQLPRRDQVFAVGVDGQGQVWAANADKGPMRVTPEADAPVGARVQEVGGAEAGVTALHRDGTGQFWVGDANGGLWRSDGAKLQPVPLPPEVAGGGRIVTLASDRDGGLWVSKVNGGLLRFYRGQWEAQNARYGMKAGTAPRALAQDAQGRLWSDAGQTIRVFEAGGHHDFDEDGPQVGRIAVLRACKDELWIGGVQGVAARIGEHFQRLLGRGGEAFERTAGIVMLADGEAWLIGRPGVTRVPASEMARWRAQPDYRVAFQRFGVLDGLRGTAEQSGASPVAVADDQGRIWFATSRGVLWIDPAALQHSHPGPAVAPAVLAVHVDGKDMPIASALSLPVGSRDLRIDYTAPFLGRPEQARFRYRLEGLETDWHDAGAQRQALYSRVAPGSYRFRLQAGDGGGAWSGNEATLVFKVPPAFWQTGWFALVCLALALGLVWMLIRWRVAAARAGLQRVYRARIVERERIARDLHDTLLQSMQALTFMVEAARARLERGEDEAAKAGLSRVVMEANAGLVEGRDRIRELRQDAAEPRDLAATLGELPNKLALPQEIAYAFNARGKPIHWEATELDEVYRIVREAVANAARHAGARNITVSVVYGWLGVRVEVRDDGCGIDPALLASGQREGHWGLVGMRERARGLGARLSVASRPGQGTIVRLYLPRWRGVRRVQG</sequence>
<evidence type="ECO:0000259" key="5">
    <source>
        <dbReference type="PROSITE" id="PS50109"/>
    </source>
</evidence>
<gene>
    <name evidence="6" type="ORF">ARC20_05340</name>
</gene>
<dbReference type="Gene3D" id="2.130.10.10">
    <property type="entry name" value="YVTN repeat-like/Quinoprotein amine dehydrogenase"/>
    <property type="match status" value="3"/>
</dbReference>
<dbReference type="SMART" id="SM00387">
    <property type="entry name" value="HATPase_c"/>
    <property type="match status" value="1"/>
</dbReference>
<evidence type="ECO:0000256" key="3">
    <source>
        <dbReference type="ARBA" id="ARBA00023012"/>
    </source>
</evidence>
<dbReference type="InterPro" id="IPR011123">
    <property type="entry name" value="Y_Y_Y"/>
</dbReference>
<keyword evidence="2" id="KW-0418">Kinase</keyword>
<dbReference type="GO" id="GO:0016020">
    <property type="term" value="C:membrane"/>
    <property type="evidence" value="ECO:0007669"/>
    <property type="project" value="InterPro"/>
</dbReference>
<dbReference type="STRING" id="676599.ARC20_05340"/>
<keyword evidence="4" id="KW-0472">Membrane</keyword>
<dbReference type="InterPro" id="IPR011110">
    <property type="entry name" value="Reg_prop"/>
</dbReference>
<accession>A0A0R0AMC3</accession>
<dbReference type="Pfam" id="PF02518">
    <property type="entry name" value="HATPase_c"/>
    <property type="match status" value="1"/>
</dbReference>
<dbReference type="Gene3D" id="1.20.5.1930">
    <property type="match status" value="1"/>
</dbReference>
<reference evidence="6 7" key="1">
    <citation type="submission" date="2015-10" db="EMBL/GenBank/DDBJ databases">
        <title>Genome sequencing and analysis of members of genus Stenotrophomonas.</title>
        <authorList>
            <person name="Patil P.P."/>
            <person name="Midha S."/>
            <person name="Patil P.B."/>
        </authorList>
    </citation>
    <scope>NUCLEOTIDE SEQUENCE [LARGE SCALE GENOMIC DNA]</scope>
    <source>
        <strain evidence="6 7">JCM 16536</strain>
    </source>
</reference>
<dbReference type="Pfam" id="PF07730">
    <property type="entry name" value="HisKA_3"/>
    <property type="match status" value="1"/>
</dbReference>
<keyword evidence="7" id="KW-1185">Reference proteome</keyword>
<dbReference type="InterPro" id="IPR050482">
    <property type="entry name" value="Sensor_HK_TwoCompSys"/>
</dbReference>
<dbReference type="Gene3D" id="3.30.565.10">
    <property type="entry name" value="Histidine kinase-like ATPase, C-terminal domain"/>
    <property type="match status" value="1"/>
</dbReference>
<protein>
    <recommendedName>
        <fullName evidence="5">Histidine kinase domain-containing protein</fullName>
    </recommendedName>
</protein>
<dbReference type="InterPro" id="IPR036890">
    <property type="entry name" value="HATPase_C_sf"/>
</dbReference>
<dbReference type="PROSITE" id="PS50109">
    <property type="entry name" value="HIS_KIN"/>
    <property type="match status" value="1"/>
</dbReference>
<dbReference type="EMBL" id="LLXU01000055">
    <property type="protein sequence ID" value="KRG46422.1"/>
    <property type="molecule type" value="Genomic_DNA"/>
</dbReference>
<dbReference type="InterPro" id="IPR003594">
    <property type="entry name" value="HATPase_dom"/>
</dbReference>
<dbReference type="Pfam" id="PF07494">
    <property type="entry name" value="Reg_prop"/>
    <property type="match status" value="1"/>
</dbReference>
<dbReference type="InterPro" id="IPR005467">
    <property type="entry name" value="His_kinase_dom"/>
</dbReference>
<evidence type="ECO:0000256" key="4">
    <source>
        <dbReference type="SAM" id="Phobius"/>
    </source>
</evidence>
<dbReference type="AlphaFoldDB" id="A0A0R0AMC3"/>
<dbReference type="GO" id="GO:0046983">
    <property type="term" value="F:protein dimerization activity"/>
    <property type="evidence" value="ECO:0007669"/>
    <property type="project" value="InterPro"/>
</dbReference>
<dbReference type="CDD" id="cd16917">
    <property type="entry name" value="HATPase_UhpB-NarQ-NarX-like"/>
    <property type="match status" value="1"/>
</dbReference>
<dbReference type="Gene3D" id="2.60.40.10">
    <property type="entry name" value="Immunoglobulins"/>
    <property type="match status" value="1"/>
</dbReference>
<name>A0A0R0AMC3_9GAMM</name>
<keyword evidence="1" id="KW-0808">Transferase</keyword>
<dbReference type="InterPro" id="IPR011712">
    <property type="entry name" value="Sig_transdc_His_kin_sub3_dim/P"/>
</dbReference>
<dbReference type="Proteomes" id="UP000051802">
    <property type="component" value="Unassembled WGS sequence"/>
</dbReference>